<proteinExistence type="predicted"/>
<sequence>MSDATLRHVNALAMKYELLREIKHWQKSCTQGIKDIARGITAMREARANIKQQINSARARLEARLRELEACAEKQLNTIAGLEEDSMKELLSKLADNKKRLANTESVLNENLIGLKLKRSMEDGKHQMIDVRKALVEYRKYNLPTGLTFELDPTIGIQNVSLMSLGQTRVQPSHEDSKRSTTTQHDDVGCFITANGDCGDEHDIVRDIETLFALDGKYEHSLKPFLDSVRDLSVKYNTSEILKKDASFKKITPELPATYIKTVQIKNPVRPQSEVKPRKNDAQRPVMTRLSKSARDDGIAQRSTCLNDIEIVPFEEQGPERSPQNRSEKPKPRTSNVRYSDIDYVKEITALEDIAVAEDKELRANTNITQGRSFIPYPVPKLRGVSGSSQGSTSTSMSSVSYKPTNSLASRPVNITASENSQSNSYFKYVAKFHTKKHPDETDLCRLAGITCLDNGQVIVTDINHLQIMLFGPDYHYLDSLECPSPSGVTTVNSNTVAVALFHNRKIMLVKVHTIHLERFREFHIPCNDTLFDVTSRGGGFFVLCSAGDVHVLNDEGKQINVLSACAKKGEGRHIEVSLDQTMIFISCSDKVVCINNNGEQLWQYSRTSAHRRFASVGLVWYNHRLFVADWCGHKVIELSTEGSYVRDVIVDHVEYPQALAICQTTGRMLATQNNQFKQEARSRGVKVFAIK</sequence>
<evidence type="ECO:0000256" key="1">
    <source>
        <dbReference type="SAM" id="Coils"/>
    </source>
</evidence>
<gene>
    <name evidence="3" type="ORF">DPMN_095844</name>
</gene>
<evidence type="ECO:0000313" key="4">
    <source>
        <dbReference type="Proteomes" id="UP000828390"/>
    </source>
</evidence>
<protein>
    <submittedName>
        <fullName evidence="3">Uncharacterized protein</fullName>
    </submittedName>
</protein>
<keyword evidence="4" id="KW-1185">Reference proteome</keyword>
<name>A0A9D4R481_DREPO</name>
<reference evidence="3" key="1">
    <citation type="journal article" date="2019" name="bioRxiv">
        <title>The Genome of the Zebra Mussel, Dreissena polymorpha: A Resource for Invasive Species Research.</title>
        <authorList>
            <person name="McCartney M.A."/>
            <person name="Auch B."/>
            <person name="Kono T."/>
            <person name="Mallez S."/>
            <person name="Zhang Y."/>
            <person name="Obille A."/>
            <person name="Becker A."/>
            <person name="Abrahante J.E."/>
            <person name="Garbe J."/>
            <person name="Badalamenti J.P."/>
            <person name="Herman A."/>
            <person name="Mangelson H."/>
            <person name="Liachko I."/>
            <person name="Sullivan S."/>
            <person name="Sone E.D."/>
            <person name="Koren S."/>
            <person name="Silverstein K.A.T."/>
            <person name="Beckman K.B."/>
            <person name="Gohl D.M."/>
        </authorList>
    </citation>
    <scope>NUCLEOTIDE SEQUENCE</scope>
    <source>
        <strain evidence="3">Duluth1</strain>
        <tissue evidence="3">Whole animal</tissue>
    </source>
</reference>
<keyword evidence="1" id="KW-0175">Coiled coil</keyword>
<dbReference type="SUPFAM" id="SSF101898">
    <property type="entry name" value="NHL repeat"/>
    <property type="match status" value="1"/>
</dbReference>
<dbReference type="OrthoDB" id="6147641at2759"/>
<dbReference type="EMBL" id="JAIWYP010000003">
    <property type="protein sequence ID" value="KAH3853322.1"/>
    <property type="molecule type" value="Genomic_DNA"/>
</dbReference>
<reference evidence="3" key="2">
    <citation type="submission" date="2020-11" db="EMBL/GenBank/DDBJ databases">
        <authorList>
            <person name="McCartney M.A."/>
            <person name="Auch B."/>
            <person name="Kono T."/>
            <person name="Mallez S."/>
            <person name="Becker A."/>
            <person name="Gohl D.M."/>
            <person name="Silverstein K.A.T."/>
            <person name="Koren S."/>
            <person name="Bechman K.B."/>
            <person name="Herman A."/>
            <person name="Abrahante J.E."/>
            <person name="Garbe J."/>
        </authorList>
    </citation>
    <scope>NUCLEOTIDE SEQUENCE</scope>
    <source>
        <strain evidence="3">Duluth1</strain>
        <tissue evidence="3">Whole animal</tissue>
    </source>
</reference>
<comment type="caution">
    <text evidence="3">The sequence shown here is derived from an EMBL/GenBank/DDBJ whole genome shotgun (WGS) entry which is preliminary data.</text>
</comment>
<dbReference type="AlphaFoldDB" id="A0A9D4R481"/>
<accession>A0A9D4R481</accession>
<dbReference type="Proteomes" id="UP000828390">
    <property type="component" value="Unassembled WGS sequence"/>
</dbReference>
<feature type="region of interest" description="Disordered" evidence="2">
    <location>
        <begin position="310"/>
        <end position="337"/>
    </location>
</feature>
<dbReference type="InterPro" id="IPR011042">
    <property type="entry name" value="6-blade_b-propeller_TolB-like"/>
</dbReference>
<dbReference type="Gene3D" id="2.120.10.30">
    <property type="entry name" value="TolB, C-terminal domain"/>
    <property type="match status" value="1"/>
</dbReference>
<feature type="coiled-coil region" evidence="1">
    <location>
        <begin position="40"/>
        <end position="107"/>
    </location>
</feature>
<organism evidence="3 4">
    <name type="scientific">Dreissena polymorpha</name>
    <name type="common">Zebra mussel</name>
    <name type="synonym">Mytilus polymorpha</name>
    <dbReference type="NCBI Taxonomy" id="45954"/>
    <lineage>
        <taxon>Eukaryota</taxon>
        <taxon>Metazoa</taxon>
        <taxon>Spiralia</taxon>
        <taxon>Lophotrochozoa</taxon>
        <taxon>Mollusca</taxon>
        <taxon>Bivalvia</taxon>
        <taxon>Autobranchia</taxon>
        <taxon>Heteroconchia</taxon>
        <taxon>Euheterodonta</taxon>
        <taxon>Imparidentia</taxon>
        <taxon>Neoheterodontei</taxon>
        <taxon>Myida</taxon>
        <taxon>Dreissenoidea</taxon>
        <taxon>Dreissenidae</taxon>
        <taxon>Dreissena</taxon>
    </lineage>
</organism>
<evidence type="ECO:0000256" key="2">
    <source>
        <dbReference type="SAM" id="MobiDB-lite"/>
    </source>
</evidence>
<evidence type="ECO:0000313" key="3">
    <source>
        <dbReference type="EMBL" id="KAH3853322.1"/>
    </source>
</evidence>